<sequence>MIWFLFALYGVYMALTEGISKAYITQTASQEVIATSFGAYQTIMGICTFFSSLLAGLLWTHIDPSAPFVFGAILAVCAGFLFIFFGKVKGSGNRDHHSGSGAGLSANEAEHIKRNRKE</sequence>
<reference evidence="3" key="1">
    <citation type="submission" date="2019-08" db="EMBL/GenBank/DDBJ databases">
        <authorList>
            <person name="Kucharzyk K."/>
            <person name="Murdoch R.W."/>
            <person name="Higgins S."/>
            <person name="Loffler F."/>
        </authorList>
    </citation>
    <scope>NUCLEOTIDE SEQUENCE</scope>
</reference>
<feature type="transmembrane region" description="Helical" evidence="2">
    <location>
        <begin position="6"/>
        <end position="25"/>
    </location>
</feature>
<proteinExistence type="predicted"/>
<evidence type="ECO:0000313" key="3">
    <source>
        <dbReference type="EMBL" id="MPN32533.1"/>
    </source>
</evidence>
<dbReference type="SUPFAM" id="SSF103473">
    <property type="entry name" value="MFS general substrate transporter"/>
    <property type="match status" value="1"/>
</dbReference>
<protein>
    <recommendedName>
        <fullName evidence="4">Major facilitator superfamily (MFS) profile domain-containing protein</fullName>
    </recommendedName>
</protein>
<feature type="transmembrane region" description="Helical" evidence="2">
    <location>
        <begin position="37"/>
        <end position="59"/>
    </location>
</feature>
<evidence type="ECO:0000256" key="1">
    <source>
        <dbReference type="SAM" id="MobiDB-lite"/>
    </source>
</evidence>
<dbReference type="AlphaFoldDB" id="A0A645H9R3"/>
<gene>
    <name evidence="3" type="ORF">SDC9_180012</name>
</gene>
<evidence type="ECO:0008006" key="4">
    <source>
        <dbReference type="Google" id="ProtNLM"/>
    </source>
</evidence>
<keyword evidence="2" id="KW-0812">Transmembrane</keyword>
<comment type="caution">
    <text evidence="3">The sequence shown here is derived from an EMBL/GenBank/DDBJ whole genome shotgun (WGS) entry which is preliminary data.</text>
</comment>
<feature type="transmembrane region" description="Helical" evidence="2">
    <location>
        <begin position="65"/>
        <end position="85"/>
    </location>
</feature>
<dbReference type="InterPro" id="IPR036259">
    <property type="entry name" value="MFS_trans_sf"/>
</dbReference>
<dbReference type="PANTHER" id="PTHR23518">
    <property type="entry name" value="C-METHYLTRANSFERASE"/>
    <property type="match status" value="1"/>
</dbReference>
<accession>A0A645H9R3</accession>
<name>A0A645H9R3_9ZZZZ</name>
<feature type="compositionally biased region" description="Basic and acidic residues" evidence="1">
    <location>
        <begin position="108"/>
        <end position="118"/>
    </location>
</feature>
<organism evidence="3">
    <name type="scientific">bioreactor metagenome</name>
    <dbReference type="NCBI Taxonomy" id="1076179"/>
    <lineage>
        <taxon>unclassified sequences</taxon>
        <taxon>metagenomes</taxon>
        <taxon>ecological metagenomes</taxon>
    </lineage>
</organism>
<keyword evidence="2" id="KW-0472">Membrane</keyword>
<dbReference type="Gene3D" id="1.20.1250.20">
    <property type="entry name" value="MFS general substrate transporter like domains"/>
    <property type="match status" value="1"/>
</dbReference>
<dbReference type="PANTHER" id="PTHR23518:SF2">
    <property type="entry name" value="MAJOR FACILITATOR SUPERFAMILY TRANSPORTER"/>
    <property type="match status" value="1"/>
</dbReference>
<evidence type="ECO:0000256" key="2">
    <source>
        <dbReference type="SAM" id="Phobius"/>
    </source>
</evidence>
<keyword evidence="2" id="KW-1133">Transmembrane helix</keyword>
<dbReference type="EMBL" id="VSSQ01084602">
    <property type="protein sequence ID" value="MPN32533.1"/>
    <property type="molecule type" value="Genomic_DNA"/>
</dbReference>
<feature type="region of interest" description="Disordered" evidence="1">
    <location>
        <begin position="91"/>
        <end position="118"/>
    </location>
</feature>